<dbReference type="AlphaFoldDB" id="A0A0B6ZEA5"/>
<reference evidence="1" key="1">
    <citation type="submission" date="2014-12" db="EMBL/GenBank/DDBJ databases">
        <title>Insight into the proteome of Arion vulgaris.</title>
        <authorList>
            <person name="Aradska J."/>
            <person name="Bulat T."/>
            <person name="Smidak R."/>
            <person name="Sarate P."/>
            <person name="Gangsoo J."/>
            <person name="Sialana F."/>
            <person name="Bilban M."/>
            <person name="Lubec G."/>
        </authorList>
    </citation>
    <scope>NUCLEOTIDE SEQUENCE</scope>
    <source>
        <tissue evidence="1">Skin</tissue>
    </source>
</reference>
<evidence type="ECO:0000313" key="1">
    <source>
        <dbReference type="EMBL" id="CEK66782.1"/>
    </source>
</evidence>
<organism evidence="1">
    <name type="scientific">Arion vulgaris</name>
    <dbReference type="NCBI Taxonomy" id="1028688"/>
    <lineage>
        <taxon>Eukaryota</taxon>
        <taxon>Metazoa</taxon>
        <taxon>Spiralia</taxon>
        <taxon>Lophotrochozoa</taxon>
        <taxon>Mollusca</taxon>
        <taxon>Gastropoda</taxon>
        <taxon>Heterobranchia</taxon>
        <taxon>Euthyneura</taxon>
        <taxon>Panpulmonata</taxon>
        <taxon>Eupulmonata</taxon>
        <taxon>Stylommatophora</taxon>
        <taxon>Helicina</taxon>
        <taxon>Arionoidea</taxon>
        <taxon>Arionidae</taxon>
        <taxon>Arion</taxon>
    </lineage>
</organism>
<feature type="non-terminal residue" evidence="1">
    <location>
        <position position="1"/>
    </location>
</feature>
<proteinExistence type="predicted"/>
<name>A0A0B6ZEA5_9EUPU</name>
<gene>
    <name evidence="1" type="primary">ORF60139</name>
</gene>
<dbReference type="EMBL" id="HACG01019917">
    <property type="protein sequence ID" value="CEK66782.1"/>
    <property type="molecule type" value="Transcribed_RNA"/>
</dbReference>
<sequence length="112" mass="12790">QNHYSHNFMNYYIVSVYYSHPPNKITFLVPFLHSPSSHLLHFLNNITSSLQHLILPTTSHSPCNITFSLLITSNSPYITFSLLTSHSPYNIITLPTTTSQSPYITFSLHHIS</sequence>
<protein>
    <submittedName>
        <fullName evidence="1">Uncharacterized protein</fullName>
    </submittedName>
</protein>
<accession>A0A0B6ZEA5</accession>